<dbReference type="EMBL" id="CP003155">
    <property type="protein sequence ID" value="AEV30900.1"/>
    <property type="molecule type" value="Genomic_DNA"/>
</dbReference>
<dbReference type="GO" id="GO:0016491">
    <property type="term" value="F:oxidoreductase activity"/>
    <property type="evidence" value="ECO:0007669"/>
    <property type="project" value="UniProtKB-KW"/>
</dbReference>
<dbReference type="Gene3D" id="1.10.150.120">
    <property type="entry name" value="[2Fe-2S]-binding domain"/>
    <property type="match status" value="1"/>
</dbReference>
<dbReference type="KEGG" id="sgp:SpiGrapes_3154"/>
<gene>
    <name evidence="7" type="ordered locus">SpiGrapes_3154</name>
</gene>
<dbReference type="STRING" id="158190.SpiGrapes_3154"/>
<keyword evidence="1" id="KW-0001">2Fe-2S</keyword>
<reference evidence="7 8" key="1">
    <citation type="submission" date="2011-11" db="EMBL/GenBank/DDBJ databases">
        <title>Complete sequence of Spirochaeta sp. grapes.</title>
        <authorList>
            <consortium name="US DOE Joint Genome Institute"/>
            <person name="Lucas S."/>
            <person name="Han J."/>
            <person name="Lapidus A."/>
            <person name="Cheng J.-F."/>
            <person name="Goodwin L."/>
            <person name="Pitluck S."/>
            <person name="Peters L."/>
            <person name="Ovchinnikova G."/>
            <person name="Munk A.C."/>
            <person name="Detter J.C."/>
            <person name="Han C."/>
            <person name="Tapia R."/>
            <person name="Land M."/>
            <person name="Hauser L."/>
            <person name="Kyrpides N."/>
            <person name="Ivanova N."/>
            <person name="Pagani I."/>
            <person name="Ritalahtilisa K."/>
            <person name="Loeffler F."/>
            <person name="Woyke T."/>
        </authorList>
    </citation>
    <scope>NUCLEOTIDE SEQUENCE [LARGE SCALE GENOMIC DNA]</scope>
    <source>
        <strain evidence="8">ATCC BAA-1885 / DSM 22778 / Grapes</strain>
    </source>
</reference>
<evidence type="ECO:0000313" key="7">
    <source>
        <dbReference type="EMBL" id="AEV30900.1"/>
    </source>
</evidence>
<evidence type="ECO:0000256" key="3">
    <source>
        <dbReference type="ARBA" id="ARBA00023002"/>
    </source>
</evidence>
<keyword evidence="2" id="KW-0479">Metal-binding</keyword>
<dbReference type="SUPFAM" id="SSF47741">
    <property type="entry name" value="CO dehydrogenase ISP C-domain like"/>
    <property type="match status" value="1"/>
</dbReference>
<evidence type="ECO:0000259" key="6">
    <source>
        <dbReference type="PROSITE" id="PS51085"/>
    </source>
</evidence>
<feature type="domain" description="2Fe-2S ferredoxin-type" evidence="6">
    <location>
        <begin position="3"/>
        <end position="79"/>
    </location>
</feature>
<keyword evidence="3" id="KW-0560">Oxidoreductase</keyword>
<accession>G8QQH0</accession>
<dbReference type="SUPFAM" id="SSF54292">
    <property type="entry name" value="2Fe-2S ferredoxin-like"/>
    <property type="match status" value="1"/>
</dbReference>
<dbReference type="InterPro" id="IPR012675">
    <property type="entry name" value="Beta-grasp_dom_sf"/>
</dbReference>
<protein>
    <submittedName>
        <fullName evidence="7">Aerobic-type carbon monoxide dehydrogenase, small subunit CoxS/CutS-like protein</fullName>
    </submittedName>
</protein>
<evidence type="ECO:0000256" key="1">
    <source>
        <dbReference type="ARBA" id="ARBA00022714"/>
    </source>
</evidence>
<evidence type="ECO:0000256" key="2">
    <source>
        <dbReference type="ARBA" id="ARBA00022723"/>
    </source>
</evidence>
<sequence>METNIEFTLNGELVSITTDPLRRLLDVIREDFGLVGTKEGCGEGECGACSVIKDGRIITTCMVPIGAVGGSSIMTIDGLKETAQGKCIIEAFADGGAVQCGFCIPGMVIAAEDMLTRNPHPSEQEIRAGISGNICRCTGYDLIVESIKLASERGNGLW</sequence>
<evidence type="ECO:0000256" key="5">
    <source>
        <dbReference type="ARBA" id="ARBA00023014"/>
    </source>
</evidence>
<dbReference type="InterPro" id="IPR036884">
    <property type="entry name" value="2Fe-2S-bd_dom_sf"/>
</dbReference>
<dbReference type="InterPro" id="IPR051452">
    <property type="entry name" value="Diverse_Oxidoreductases"/>
</dbReference>
<dbReference type="PANTHER" id="PTHR44379:SF8">
    <property type="entry name" value="XANTHINE DEHYDROGENASE IRON-SULFUR-BINDING SUBUNIT XDHC-RELATED"/>
    <property type="match status" value="1"/>
</dbReference>
<dbReference type="InterPro" id="IPR001041">
    <property type="entry name" value="2Fe-2S_ferredoxin-type"/>
</dbReference>
<keyword evidence="5" id="KW-0411">Iron-sulfur</keyword>
<organism evidence="7 8">
    <name type="scientific">Sphaerochaeta pleomorpha (strain ATCC BAA-1885 / DSM 22778 / Grapes)</name>
    <dbReference type="NCBI Taxonomy" id="158190"/>
    <lineage>
        <taxon>Bacteria</taxon>
        <taxon>Pseudomonadati</taxon>
        <taxon>Spirochaetota</taxon>
        <taxon>Spirochaetia</taxon>
        <taxon>Spirochaetales</taxon>
        <taxon>Sphaerochaetaceae</taxon>
        <taxon>Sphaerochaeta</taxon>
    </lineage>
</organism>
<proteinExistence type="predicted"/>
<dbReference type="PANTHER" id="PTHR44379">
    <property type="entry name" value="OXIDOREDUCTASE WITH IRON-SULFUR SUBUNIT"/>
    <property type="match status" value="1"/>
</dbReference>
<evidence type="ECO:0000313" key="8">
    <source>
        <dbReference type="Proteomes" id="UP000005632"/>
    </source>
</evidence>
<dbReference type="PROSITE" id="PS51085">
    <property type="entry name" value="2FE2S_FER_2"/>
    <property type="match status" value="1"/>
</dbReference>
<keyword evidence="4" id="KW-0408">Iron</keyword>
<dbReference type="InterPro" id="IPR002888">
    <property type="entry name" value="2Fe-2S-bd"/>
</dbReference>
<dbReference type="AlphaFoldDB" id="G8QQH0"/>
<dbReference type="InterPro" id="IPR036010">
    <property type="entry name" value="2Fe-2S_ferredoxin-like_sf"/>
</dbReference>
<dbReference type="eggNOG" id="COG2080">
    <property type="taxonomic scope" value="Bacteria"/>
</dbReference>
<dbReference type="RefSeq" id="WP_014271739.1">
    <property type="nucleotide sequence ID" value="NC_016633.1"/>
</dbReference>
<evidence type="ECO:0000256" key="4">
    <source>
        <dbReference type="ARBA" id="ARBA00023004"/>
    </source>
</evidence>
<dbReference type="InterPro" id="IPR006058">
    <property type="entry name" value="2Fe2S_fd_BS"/>
</dbReference>
<keyword evidence="8" id="KW-1185">Reference proteome</keyword>
<dbReference type="Pfam" id="PF01799">
    <property type="entry name" value="Fer2_2"/>
    <property type="match status" value="1"/>
</dbReference>
<dbReference type="Pfam" id="PF00111">
    <property type="entry name" value="Fer2"/>
    <property type="match status" value="1"/>
</dbReference>
<dbReference type="GO" id="GO:0046872">
    <property type="term" value="F:metal ion binding"/>
    <property type="evidence" value="ECO:0007669"/>
    <property type="project" value="UniProtKB-KW"/>
</dbReference>
<name>G8QQH0_SPHPG</name>
<dbReference type="HOGENOM" id="CLU_052511_3_1_12"/>
<dbReference type="GO" id="GO:0051537">
    <property type="term" value="F:2 iron, 2 sulfur cluster binding"/>
    <property type="evidence" value="ECO:0007669"/>
    <property type="project" value="UniProtKB-KW"/>
</dbReference>
<dbReference type="PROSITE" id="PS00197">
    <property type="entry name" value="2FE2S_FER_1"/>
    <property type="match status" value="1"/>
</dbReference>
<dbReference type="OrthoDB" id="9796880at2"/>
<dbReference type="Gene3D" id="3.10.20.30">
    <property type="match status" value="1"/>
</dbReference>
<dbReference type="Proteomes" id="UP000005632">
    <property type="component" value="Chromosome"/>
</dbReference>